<evidence type="ECO:0000313" key="2">
    <source>
        <dbReference type="EMBL" id="KAL1644253.1"/>
    </source>
</evidence>
<comment type="caution">
    <text evidence="2">The sequence shown here is derived from an EMBL/GenBank/DDBJ whole genome shotgun (WGS) entry which is preliminary data.</text>
</comment>
<feature type="compositionally biased region" description="Pro residues" evidence="1">
    <location>
        <begin position="51"/>
        <end position="66"/>
    </location>
</feature>
<proteinExistence type="predicted"/>
<feature type="compositionally biased region" description="Basic residues" evidence="1">
    <location>
        <begin position="230"/>
        <end position="243"/>
    </location>
</feature>
<evidence type="ECO:0000313" key="3">
    <source>
        <dbReference type="Proteomes" id="UP001521184"/>
    </source>
</evidence>
<dbReference type="Proteomes" id="UP001521184">
    <property type="component" value="Unassembled WGS sequence"/>
</dbReference>
<protein>
    <submittedName>
        <fullName evidence="2">Uncharacterized protein</fullName>
    </submittedName>
</protein>
<gene>
    <name evidence="2" type="ORF">SLS58_004533</name>
</gene>
<reference evidence="2 3" key="1">
    <citation type="journal article" date="2023" name="Plant Dis.">
        <title>First Report of Diplodia intermedia Causing Canker and Dieback Diseases on Apple Trees in Canada.</title>
        <authorList>
            <person name="Ellouze W."/>
            <person name="Ilyukhin E."/>
            <person name="Sulman M."/>
            <person name="Ali S."/>
        </authorList>
    </citation>
    <scope>NUCLEOTIDE SEQUENCE [LARGE SCALE GENOMIC DNA]</scope>
    <source>
        <strain evidence="2 3">M45-28</strain>
    </source>
</reference>
<feature type="region of interest" description="Disordered" evidence="1">
    <location>
        <begin position="121"/>
        <end position="243"/>
    </location>
</feature>
<evidence type="ECO:0000256" key="1">
    <source>
        <dbReference type="SAM" id="MobiDB-lite"/>
    </source>
</evidence>
<keyword evidence="3" id="KW-1185">Reference proteome</keyword>
<feature type="compositionally biased region" description="Low complexity" evidence="1">
    <location>
        <begin position="158"/>
        <end position="190"/>
    </location>
</feature>
<organism evidence="2 3">
    <name type="scientific">Diplodia intermedia</name>
    <dbReference type="NCBI Taxonomy" id="856260"/>
    <lineage>
        <taxon>Eukaryota</taxon>
        <taxon>Fungi</taxon>
        <taxon>Dikarya</taxon>
        <taxon>Ascomycota</taxon>
        <taxon>Pezizomycotina</taxon>
        <taxon>Dothideomycetes</taxon>
        <taxon>Dothideomycetes incertae sedis</taxon>
        <taxon>Botryosphaeriales</taxon>
        <taxon>Botryosphaeriaceae</taxon>
        <taxon>Diplodia</taxon>
    </lineage>
</organism>
<dbReference type="EMBL" id="JAKEKT020000024">
    <property type="protein sequence ID" value="KAL1644253.1"/>
    <property type="molecule type" value="Genomic_DNA"/>
</dbReference>
<name>A0ABR3TUA6_9PEZI</name>
<feature type="compositionally biased region" description="Polar residues" evidence="1">
    <location>
        <begin position="147"/>
        <end position="157"/>
    </location>
</feature>
<sequence>MSTTTSTKPAFTGLLASKWATKPSESDARKSTAAPKVPRNTGLHKSRWSPEPTPASQPTSPTGPEPTKPEQIEEPAAELEDAREPLLELLPATTPQPYQKKSWADLVDEDDNDVSFDLAELNKENFAPQPATTIEATITKPKESEENTPPQLESGEQTTTTTTTDTAATATTTTSSTTSSSSTTTTTTTTKHAPASMLSSRWSDASYEIQGAQTRAEYRATHESTNNARRTTRTSGNRRRRAN</sequence>
<accession>A0ABR3TUA6</accession>
<feature type="region of interest" description="Disordered" evidence="1">
    <location>
        <begin position="1"/>
        <end position="106"/>
    </location>
</feature>